<keyword evidence="8" id="KW-1185">Reference proteome</keyword>
<evidence type="ECO:0000313" key="7">
    <source>
        <dbReference type="EMBL" id="KAG0141620.1"/>
    </source>
</evidence>
<evidence type="ECO:0000256" key="5">
    <source>
        <dbReference type="ARBA" id="ARBA00023242"/>
    </source>
</evidence>
<evidence type="ECO:0000256" key="6">
    <source>
        <dbReference type="SAM" id="MobiDB-lite"/>
    </source>
</evidence>
<evidence type="ECO:0000256" key="2">
    <source>
        <dbReference type="ARBA" id="ARBA00011038"/>
    </source>
</evidence>
<dbReference type="GO" id="GO:0005666">
    <property type="term" value="C:RNA polymerase III complex"/>
    <property type="evidence" value="ECO:0007669"/>
    <property type="project" value="InterPro"/>
</dbReference>
<dbReference type="Proteomes" id="UP000886653">
    <property type="component" value="Unassembled WGS sequence"/>
</dbReference>
<comment type="caution">
    <text evidence="7">The sequence shown here is derived from an EMBL/GenBank/DDBJ whole genome shotgun (WGS) entry which is preliminary data.</text>
</comment>
<sequence>MAPKPKLTGSAQTTSSKITTTQSNGTAVKPPTASGSGATSGGTGQSKLSKDEKELFTKCVNAEQRTLSHEELQAAMPKLDVVEKMNVANSLIARGMLQVKRLQDELFYTAVDKTQQKTNSSMNLDEKLVYDSIASAGNTGLWTKTLKARTNIHQSNIVKILKSLEGKNLIKSVKSVKFPTRKIYMLSELQPSIELSGGPWYTDNELDTEFIGVLLRSIHKCLQDRSHPPVSSSAADPCKVLLYPTSHAPYLPTTVHDVLDYLKQTQIIQEGTDLTTDHILTLIDVLLYDGVIERITVGTAKCEGQDEFEDGRLVKSEDSDSELEDDPFSSTSRKRKSDKISKSKKKNSLSKPNKRLRYDEDMDLDPENEPNSGSEEEDEDNKSAIKSLTKSRRRRILPDNEPFVYRVLQPLMEQRDEDEEDEIEEERGLDTNLIGPPPKVSGFFDMPCGHCPSFDFCSSKGKAWQFRGNSILSKNQGDNLQRLPRIGLAGIGAGFSSLGGLGAGGGVAPVNPAECVYFNDWLDF</sequence>
<dbReference type="OrthoDB" id="613763at2759"/>
<dbReference type="EMBL" id="MU167378">
    <property type="protein sequence ID" value="KAG0141620.1"/>
    <property type="molecule type" value="Genomic_DNA"/>
</dbReference>
<evidence type="ECO:0000313" key="8">
    <source>
        <dbReference type="Proteomes" id="UP000886653"/>
    </source>
</evidence>
<comment type="similarity">
    <text evidence="2">Belongs to the eukaryotic RPC34/RPC39 RNA polymerase subunit family.</text>
</comment>
<evidence type="ECO:0000256" key="4">
    <source>
        <dbReference type="ARBA" id="ARBA00023163"/>
    </source>
</evidence>
<keyword evidence="5" id="KW-0539">Nucleus</keyword>
<feature type="compositionally biased region" description="Basic residues" evidence="6">
    <location>
        <begin position="332"/>
        <end position="355"/>
    </location>
</feature>
<gene>
    <name evidence="7" type="ORF">CROQUDRAFT_663575</name>
</gene>
<feature type="compositionally biased region" description="Acidic residues" evidence="6">
    <location>
        <begin position="360"/>
        <end position="380"/>
    </location>
</feature>
<dbReference type="AlphaFoldDB" id="A0A9P6ND83"/>
<dbReference type="InterPro" id="IPR036388">
    <property type="entry name" value="WH-like_DNA-bd_sf"/>
</dbReference>
<keyword evidence="3" id="KW-0240">DNA-directed RNA polymerase</keyword>
<evidence type="ECO:0008006" key="9">
    <source>
        <dbReference type="Google" id="ProtNLM"/>
    </source>
</evidence>
<dbReference type="Pfam" id="PF05158">
    <property type="entry name" value="RNA_pol_Rpc34"/>
    <property type="match status" value="1"/>
</dbReference>
<proteinExistence type="inferred from homology"/>
<feature type="region of interest" description="Disordered" evidence="6">
    <location>
        <begin position="308"/>
        <end position="393"/>
    </location>
</feature>
<dbReference type="InterPro" id="IPR036390">
    <property type="entry name" value="WH_DNA-bd_sf"/>
</dbReference>
<feature type="compositionally biased region" description="Low complexity" evidence="6">
    <location>
        <begin position="10"/>
        <end position="23"/>
    </location>
</feature>
<reference evidence="7" key="1">
    <citation type="submission" date="2013-11" db="EMBL/GenBank/DDBJ databases">
        <title>Genome sequence of the fusiform rust pathogen reveals effectors for host alternation and coevolution with pine.</title>
        <authorList>
            <consortium name="DOE Joint Genome Institute"/>
            <person name="Smith K."/>
            <person name="Pendleton A."/>
            <person name="Kubisiak T."/>
            <person name="Anderson C."/>
            <person name="Salamov A."/>
            <person name="Aerts A."/>
            <person name="Riley R."/>
            <person name="Clum A."/>
            <person name="Lindquist E."/>
            <person name="Ence D."/>
            <person name="Campbell M."/>
            <person name="Kronenberg Z."/>
            <person name="Feau N."/>
            <person name="Dhillon B."/>
            <person name="Hamelin R."/>
            <person name="Burleigh J."/>
            <person name="Smith J."/>
            <person name="Yandell M."/>
            <person name="Nelson C."/>
            <person name="Grigoriev I."/>
            <person name="Davis J."/>
        </authorList>
    </citation>
    <scope>NUCLEOTIDE SEQUENCE</scope>
    <source>
        <strain evidence="7">G11</strain>
    </source>
</reference>
<accession>A0A9P6ND83</accession>
<organism evidence="7 8">
    <name type="scientific">Cronartium quercuum f. sp. fusiforme G11</name>
    <dbReference type="NCBI Taxonomy" id="708437"/>
    <lineage>
        <taxon>Eukaryota</taxon>
        <taxon>Fungi</taxon>
        <taxon>Dikarya</taxon>
        <taxon>Basidiomycota</taxon>
        <taxon>Pucciniomycotina</taxon>
        <taxon>Pucciniomycetes</taxon>
        <taxon>Pucciniales</taxon>
        <taxon>Coleosporiaceae</taxon>
        <taxon>Cronartium</taxon>
    </lineage>
</organism>
<evidence type="ECO:0000256" key="3">
    <source>
        <dbReference type="ARBA" id="ARBA00022478"/>
    </source>
</evidence>
<feature type="compositionally biased region" description="Acidic residues" evidence="6">
    <location>
        <begin position="415"/>
        <end position="427"/>
    </location>
</feature>
<dbReference type="Gene3D" id="1.10.10.10">
    <property type="entry name" value="Winged helix-like DNA-binding domain superfamily/Winged helix DNA-binding domain"/>
    <property type="match status" value="1"/>
</dbReference>
<keyword evidence="4" id="KW-0804">Transcription</keyword>
<dbReference type="FunFam" id="1.10.10.10:FF:000116">
    <property type="entry name" value="DNA-directed RNA polymerase III subunit RPC6"/>
    <property type="match status" value="1"/>
</dbReference>
<dbReference type="InterPro" id="IPR007832">
    <property type="entry name" value="RNA_pol_Rpc34"/>
</dbReference>
<dbReference type="GO" id="GO:0006383">
    <property type="term" value="P:transcription by RNA polymerase III"/>
    <property type="evidence" value="ECO:0007669"/>
    <property type="project" value="InterPro"/>
</dbReference>
<dbReference type="PANTHER" id="PTHR12780">
    <property type="entry name" value="RNA POLYMERASE III DNA DIRECTED , 39KD SUBUNIT-RELATED"/>
    <property type="match status" value="1"/>
</dbReference>
<dbReference type="InterPro" id="IPR016049">
    <property type="entry name" value="RNA_pol_Rpc34-like"/>
</dbReference>
<dbReference type="GO" id="GO:0005737">
    <property type="term" value="C:cytoplasm"/>
    <property type="evidence" value="ECO:0007669"/>
    <property type="project" value="UniProtKB-ARBA"/>
</dbReference>
<feature type="region of interest" description="Disordered" evidence="6">
    <location>
        <begin position="414"/>
        <end position="436"/>
    </location>
</feature>
<dbReference type="GO" id="GO:0005654">
    <property type="term" value="C:nucleoplasm"/>
    <property type="evidence" value="ECO:0007669"/>
    <property type="project" value="UniProtKB-ARBA"/>
</dbReference>
<comment type="subcellular location">
    <subcellularLocation>
        <location evidence="1">Nucleus</location>
    </subcellularLocation>
</comment>
<dbReference type="SUPFAM" id="SSF46785">
    <property type="entry name" value="Winged helix' DNA-binding domain"/>
    <property type="match status" value="1"/>
</dbReference>
<evidence type="ECO:0000256" key="1">
    <source>
        <dbReference type="ARBA" id="ARBA00004123"/>
    </source>
</evidence>
<name>A0A9P6ND83_9BASI</name>
<feature type="region of interest" description="Disordered" evidence="6">
    <location>
        <begin position="1"/>
        <end position="50"/>
    </location>
</feature>
<protein>
    <recommendedName>
        <fullName evidence="9">RNA polymerase III subunit C6</fullName>
    </recommendedName>
</protein>